<organism evidence="1 2">
    <name type="scientific">Stephania cephalantha</name>
    <dbReference type="NCBI Taxonomy" id="152367"/>
    <lineage>
        <taxon>Eukaryota</taxon>
        <taxon>Viridiplantae</taxon>
        <taxon>Streptophyta</taxon>
        <taxon>Embryophyta</taxon>
        <taxon>Tracheophyta</taxon>
        <taxon>Spermatophyta</taxon>
        <taxon>Magnoliopsida</taxon>
        <taxon>Ranunculales</taxon>
        <taxon>Menispermaceae</taxon>
        <taxon>Menispermoideae</taxon>
        <taxon>Cissampelideae</taxon>
        <taxon>Stephania</taxon>
    </lineage>
</organism>
<evidence type="ECO:0000313" key="1">
    <source>
        <dbReference type="EMBL" id="KAK9125919.1"/>
    </source>
</evidence>
<reference evidence="1 2" key="1">
    <citation type="submission" date="2024-01" db="EMBL/GenBank/DDBJ databases">
        <title>Genome assemblies of Stephania.</title>
        <authorList>
            <person name="Yang L."/>
        </authorList>
    </citation>
    <scope>NUCLEOTIDE SEQUENCE [LARGE SCALE GENOMIC DNA]</scope>
    <source>
        <strain evidence="1">JXDWG</strain>
        <tissue evidence="1">Leaf</tissue>
    </source>
</reference>
<dbReference type="EMBL" id="JBBNAG010000006">
    <property type="protein sequence ID" value="KAK9125919.1"/>
    <property type="molecule type" value="Genomic_DNA"/>
</dbReference>
<name>A0AAP0P0T1_9MAGN</name>
<proteinExistence type="predicted"/>
<sequence>MPCQSCCLHRAASHPPRSSDIVCHLSPSKLRPPSPLPLSWPDSRLAGAVYANLCAPVSSLAYRCTAPSTLSAPPRCSRLCAVRFHGCSLARAHISHMTVYISLAKMYCLDI</sequence>
<dbReference type="Proteomes" id="UP001419268">
    <property type="component" value="Unassembled WGS sequence"/>
</dbReference>
<keyword evidence="2" id="KW-1185">Reference proteome</keyword>
<comment type="caution">
    <text evidence="1">The sequence shown here is derived from an EMBL/GenBank/DDBJ whole genome shotgun (WGS) entry which is preliminary data.</text>
</comment>
<evidence type="ECO:0000313" key="2">
    <source>
        <dbReference type="Proteomes" id="UP001419268"/>
    </source>
</evidence>
<accession>A0AAP0P0T1</accession>
<dbReference type="AlphaFoldDB" id="A0AAP0P0T1"/>
<gene>
    <name evidence="1" type="ORF">Scep_014765</name>
</gene>
<protein>
    <submittedName>
        <fullName evidence="1">Uncharacterized protein</fullName>
    </submittedName>
</protein>